<evidence type="ECO:0000256" key="3">
    <source>
        <dbReference type="ARBA" id="ARBA00023163"/>
    </source>
</evidence>
<protein>
    <recommendedName>
        <fullName evidence="6">HTH tetR-type domain-containing protein</fullName>
    </recommendedName>
</protein>
<dbReference type="InterPro" id="IPR001647">
    <property type="entry name" value="HTH_TetR"/>
</dbReference>
<evidence type="ECO:0000259" key="6">
    <source>
        <dbReference type="PROSITE" id="PS50977"/>
    </source>
</evidence>
<keyword evidence="8" id="KW-1185">Reference proteome</keyword>
<accession>A0ABP9NJZ2</accession>
<dbReference type="PANTHER" id="PTHR30055:SF234">
    <property type="entry name" value="HTH-TYPE TRANSCRIPTIONAL REGULATOR BETI"/>
    <property type="match status" value="1"/>
</dbReference>
<organism evidence="7 8">
    <name type="scientific">Pseudonocardia adelaidensis</name>
    <dbReference type="NCBI Taxonomy" id="648754"/>
    <lineage>
        <taxon>Bacteria</taxon>
        <taxon>Bacillati</taxon>
        <taxon>Actinomycetota</taxon>
        <taxon>Actinomycetes</taxon>
        <taxon>Pseudonocardiales</taxon>
        <taxon>Pseudonocardiaceae</taxon>
        <taxon>Pseudonocardia</taxon>
    </lineage>
</organism>
<feature type="DNA-binding region" description="H-T-H motif" evidence="4">
    <location>
        <begin position="76"/>
        <end position="95"/>
    </location>
</feature>
<sequence>MRTAHWMPSTVSGSGRRGLRSSRVRGPGAPTSSPTYHDLVVRASNSASTAAGSSSRDLILDAARDLITSRGYDGMAVSDLCAQSGLPPSSVYYHFGNKLGVLAALLERTFEEFHALFPNPASFGERDPVARLEAWFTAVCNALDRRPDYLRLLLAVSVGPHKDSETVRVTVRRIRDHAHASWVEALTPIFAPDGDADGQAFIAQLAVLGRAMTDGLSVANSFDGATYSSHVAPFVSLIRGLAEQHSHEV</sequence>
<keyword evidence="3" id="KW-0804">Transcription</keyword>
<keyword evidence="2 4" id="KW-0238">DNA-binding</keyword>
<dbReference type="SUPFAM" id="SSF46689">
    <property type="entry name" value="Homeodomain-like"/>
    <property type="match status" value="1"/>
</dbReference>
<dbReference type="InterPro" id="IPR009057">
    <property type="entry name" value="Homeodomain-like_sf"/>
</dbReference>
<feature type="region of interest" description="Disordered" evidence="5">
    <location>
        <begin position="1"/>
        <end position="35"/>
    </location>
</feature>
<evidence type="ECO:0000313" key="7">
    <source>
        <dbReference type="EMBL" id="GAA5115131.1"/>
    </source>
</evidence>
<dbReference type="Pfam" id="PF00440">
    <property type="entry name" value="TetR_N"/>
    <property type="match status" value="1"/>
</dbReference>
<dbReference type="PANTHER" id="PTHR30055">
    <property type="entry name" value="HTH-TYPE TRANSCRIPTIONAL REGULATOR RUTR"/>
    <property type="match status" value="1"/>
</dbReference>
<dbReference type="PROSITE" id="PS50977">
    <property type="entry name" value="HTH_TETR_2"/>
    <property type="match status" value="1"/>
</dbReference>
<keyword evidence="1" id="KW-0805">Transcription regulation</keyword>
<reference evidence="8" key="1">
    <citation type="journal article" date="2019" name="Int. J. Syst. Evol. Microbiol.">
        <title>The Global Catalogue of Microorganisms (GCM) 10K type strain sequencing project: providing services to taxonomists for standard genome sequencing and annotation.</title>
        <authorList>
            <consortium name="The Broad Institute Genomics Platform"/>
            <consortium name="The Broad Institute Genome Sequencing Center for Infectious Disease"/>
            <person name="Wu L."/>
            <person name="Ma J."/>
        </authorList>
    </citation>
    <scope>NUCLEOTIDE SEQUENCE [LARGE SCALE GENOMIC DNA]</scope>
    <source>
        <strain evidence="8">JCM 18302</strain>
    </source>
</reference>
<dbReference type="PRINTS" id="PR00455">
    <property type="entry name" value="HTHTETR"/>
</dbReference>
<feature type="domain" description="HTH tetR-type" evidence="6">
    <location>
        <begin position="53"/>
        <end position="113"/>
    </location>
</feature>
<evidence type="ECO:0000256" key="1">
    <source>
        <dbReference type="ARBA" id="ARBA00023015"/>
    </source>
</evidence>
<comment type="caution">
    <text evidence="7">The sequence shown here is derived from an EMBL/GenBank/DDBJ whole genome shotgun (WGS) entry which is preliminary data.</text>
</comment>
<dbReference type="SUPFAM" id="SSF48498">
    <property type="entry name" value="Tetracyclin repressor-like, C-terminal domain"/>
    <property type="match status" value="1"/>
</dbReference>
<dbReference type="Gene3D" id="1.10.357.10">
    <property type="entry name" value="Tetracycline Repressor, domain 2"/>
    <property type="match status" value="1"/>
</dbReference>
<evidence type="ECO:0000256" key="2">
    <source>
        <dbReference type="ARBA" id="ARBA00023125"/>
    </source>
</evidence>
<dbReference type="Proteomes" id="UP001500804">
    <property type="component" value="Unassembled WGS sequence"/>
</dbReference>
<dbReference type="InterPro" id="IPR036271">
    <property type="entry name" value="Tet_transcr_reg_TetR-rel_C_sf"/>
</dbReference>
<proteinExistence type="predicted"/>
<evidence type="ECO:0000313" key="8">
    <source>
        <dbReference type="Proteomes" id="UP001500804"/>
    </source>
</evidence>
<name>A0ABP9NJZ2_9PSEU</name>
<evidence type="ECO:0000256" key="4">
    <source>
        <dbReference type="PROSITE-ProRule" id="PRU00335"/>
    </source>
</evidence>
<dbReference type="EMBL" id="BAABJO010000004">
    <property type="protein sequence ID" value="GAA5115131.1"/>
    <property type="molecule type" value="Genomic_DNA"/>
</dbReference>
<evidence type="ECO:0000256" key="5">
    <source>
        <dbReference type="SAM" id="MobiDB-lite"/>
    </source>
</evidence>
<dbReference type="InterPro" id="IPR050109">
    <property type="entry name" value="HTH-type_TetR-like_transc_reg"/>
</dbReference>
<gene>
    <name evidence="7" type="ORF">GCM10023320_13410</name>
</gene>